<feature type="compositionally biased region" description="Low complexity" evidence="1">
    <location>
        <begin position="100"/>
        <end position="111"/>
    </location>
</feature>
<feature type="compositionally biased region" description="Low complexity" evidence="1">
    <location>
        <begin position="48"/>
        <end position="57"/>
    </location>
</feature>
<feature type="compositionally biased region" description="Pro residues" evidence="1">
    <location>
        <begin position="1077"/>
        <end position="1087"/>
    </location>
</feature>
<protein>
    <recommendedName>
        <fullName evidence="2">C2H2-type domain-containing protein</fullName>
    </recommendedName>
</protein>
<evidence type="ECO:0000256" key="1">
    <source>
        <dbReference type="SAM" id="MobiDB-lite"/>
    </source>
</evidence>
<proteinExistence type="predicted"/>
<feature type="compositionally biased region" description="Polar residues" evidence="1">
    <location>
        <begin position="85"/>
        <end position="99"/>
    </location>
</feature>
<feature type="region of interest" description="Disordered" evidence="1">
    <location>
        <begin position="598"/>
        <end position="630"/>
    </location>
</feature>
<dbReference type="STRING" id="578462.A0A0L0SSN0"/>
<feature type="compositionally biased region" description="Low complexity" evidence="1">
    <location>
        <begin position="9"/>
        <end position="41"/>
    </location>
</feature>
<evidence type="ECO:0000313" key="4">
    <source>
        <dbReference type="Proteomes" id="UP000054350"/>
    </source>
</evidence>
<gene>
    <name evidence="3" type="ORF">AMAG_19458</name>
</gene>
<feature type="compositionally biased region" description="Low complexity" evidence="1">
    <location>
        <begin position="144"/>
        <end position="164"/>
    </location>
</feature>
<reference evidence="4" key="2">
    <citation type="submission" date="2009-11" db="EMBL/GenBank/DDBJ databases">
        <title>The Genome Sequence of Allomyces macrogynus strain ATCC 38327.</title>
        <authorList>
            <consortium name="The Broad Institute Genome Sequencing Platform"/>
            <person name="Russ C."/>
            <person name="Cuomo C."/>
            <person name="Shea T."/>
            <person name="Young S.K."/>
            <person name="Zeng Q."/>
            <person name="Koehrsen M."/>
            <person name="Haas B."/>
            <person name="Borodovsky M."/>
            <person name="Guigo R."/>
            <person name="Alvarado L."/>
            <person name="Berlin A."/>
            <person name="Borenstein D."/>
            <person name="Chen Z."/>
            <person name="Engels R."/>
            <person name="Freedman E."/>
            <person name="Gellesch M."/>
            <person name="Goldberg J."/>
            <person name="Griggs A."/>
            <person name="Gujja S."/>
            <person name="Heiman D."/>
            <person name="Hepburn T."/>
            <person name="Howarth C."/>
            <person name="Jen D."/>
            <person name="Larson L."/>
            <person name="Lewis B."/>
            <person name="Mehta T."/>
            <person name="Park D."/>
            <person name="Pearson M."/>
            <person name="Roberts A."/>
            <person name="Saif S."/>
            <person name="Shenoy N."/>
            <person name="Sisk P."/>
            <person name="Stolte C."/>
            <person name="Sykes S."/>
            <person name="Walk T."/>
            <person name="White J."/>
            <person name="Yandava C."/>
            <person name="Burger G."/>
            <person name="Gray M.W."/>
            <person name="Holland P.W.H."/>
            <person name="King N."/>
            <person name="Lang F.B.F."/>
            <person name="Roger A.J."/>
            <person name="Ruiz-Trillo I."/>
            <person name="Lander E."/>
            <person name="Nusbaum C."/>
        </authorList>
    </citation>
    <scope>NUCLEOTIDE SEQUENCE [LARGE SCALE GENOMIC DNA]</scope>
    <source>
        <strain evidence="4">ATCC 38327</strain>
    </source>
</reference>
<evidence type="ECO:0000259" key="2">
    <source>
        <dbReference type="PROSITE" id="PS00028"/>
    </source>
</evidence>
<dbReference type="PROSITE" id="PS00028">
    <property type="entry name" value="ZINC_FINGER_C2H2_1"/>
    <property type="match status" value="1"/>
</dbReference>
<dbReference type="Proteomes" id="UP000054350">
    <property type="component" value="Unassembled WGS sequence"/>
</dbReference>
<feature type="compositionally biased region" description="Low complexity" evidence="1">
    <location>
        <begin position="119"/>
        <end position="130"/>
    </location>
</feature>
<feature type="compositionally biased region" description="Basic and acidic residues" evidence="1">
    <location>
        <begin position="1286"/>
        <end position="1302"/>
    </location>
</feature>
<keyword evidence="4" id="KW-1185">Reference proteome</keyword>
<feature type="domain" description="C2H2-type" evidence="2">
    <location>
        <begin position="866"/>
        <end position="887"/>
    </location>
</feature>
<feature type="region of interest" description="Disordered" evidence="1">
    <location>
        <begin position="1263"/>
        <end position="1341"/>
    </location>
</feature>
<reference evidence="3 4" key="1">
    <citation type="submission" date="2009-11" db="EMBL/GenBank/DDBJ databases">
        <title>Annotation of Allomyces macrogynus ATCC 38327.</title>
        <authorList>
            <consortium name="The Broad Institute Genome Sequencing Platform"/>
            <person name="Russ C."/>
            <person name="Cuomo C."/>
            <person name="Burger G."/>
            <person name="Gray M.W."/>
            <person name="Holland P.W.H."/>
            <person name="King N."/>
            <person name="Lang F.B.F."/>
            <person name="Roger A.J."/>
            <person name="Ruiz-Trillo I."/>
            <person name="Young S.K."/>
            <person name="Zeng Q."/>
            <person name="Gargeya S."/>
            <person name="Fitzgerald M."/>
            <person name="Haas B."/>
            <person name="Abouelleil A."/>
            <person name="Alvarado L."/>
            <person name="Arachchi H.M."/>
            <person name="Berlin A."/>
            <person name="Chapman S.B."/>
            <person name="Gearin G."/>
            <person name="Goldberg J."/>
            <person name="Griggs A."/>
            <person name="Gujja S."/>
            <person name="Hansen M."/>
            <person name="Heiman D."/>
            <person name="Howarth C."/>
            <person name="Larimer J."/>
            <person name="Lui A."/>
            <person name="MacDonald P.J.P."/>
            <person name="McCowen C."/>
            <person name="Montmayeur A."/>
            <person name="Murphy C."/>
            <person name="Neiman D."/>
            <person name="Pearson M."/>
            <person name="Priest M."/>
            <person name="Roberts A."/>
            <person name="Saif S."/>
            <person name="Shea T."/>
            <person name="Sisk P."/>
            <person name="Stolte C."/>
            <person name="Sykes S."/>
            <person name="Wortman J."/>
            <person name="Nusbaum C."/>
            <person name="Birren B."/>
        </authorList>
    </citation>
    <scope>NUCLEOTIDE SEQUENCE [LARGE SCALE GENOMIC DNA]</scope>
    <source>
        <strain evidence="3 4">ATCC 38327</strain>
    </source>
</reference>
<organism evidence="3 4">
    <name type="scientific">Allomyces macrogynus (strain ATCC 38327)</name>
    <name type="common">Allomyces javanicus var. macrogynus</name>
    <dbReference type="NCBI Taxonomy" id="578462"/>
    <lineage>
        <taxon>Eukaryota</taxon>
        <taxon>Fungi</taxon>
        <taxon>Fungi incertae sedis</taxon>
        <taxon>Blastocladiomycota</taxon>
        <taxon>Blastocladiomycetes</taxon>
        <taxon>Blastocladiales</taxon>
        <taxon>Blastocladiaceae</taxon>
        <taxon>Allomyces</taxon>
    </lineage>
</organism>
<evidence type="ECO:0000313" key="3">
    <source>
        <dbReference type="EMBL" id="KNE65390.1"/>
    </source>
</evidence>
<sequence>MSMRKRSSARMAAAAAAASISETIAATKRPRLAASSTTAAAKPSSLMTSSSTSSTTTVPGSAPEPAPSTRVTRQGRAARALTKLAASTGSADAESSSTNAPAAAGAADAAEGGPGSGTTAGVTSAAAESGDAAEFLQQQLQAREAGPTTPVTATAEPTSAASVPRRNGASAKKRGLSRRAPAVGFTALELEAEVPTVDYLATLNWTEFVASKPPPGTLRSYHAHDFAAYAHPVSSVRDTDPHSRAPTRKPLQLHLDRPPHGSLPVFAGRAVVAYDDDARLPTPHSDSGFDAPPNDLQQHDLMRFLGDHLAADPSSSNALHGYPASAGTVTNPLSPPSRASTVSLAVDYVLSDPLSPTSCNAVTDAAHHLRRIFAAQTASWALDANSSGADDGLTQADSSASVILDFAPDEQLLDNGTQTVSAVTSAEHFTRPPLDVTDDGVVLDVTDDGVVLDEPPSELSLAVEAAADLHSSTLYPCTESVTDPFHPTVAPAALDATDEETAGRGGSKLHAVKEAIVVLDDVITTTVESVPDHEPAATAAPVELHLTTSLPSTTTKCVSFDSCSFDDLPDNELFFIDPAPVIVHMVFPMPDHHLDVPPSAVETAADGAPSWRSSPFSSSASTSSSPTPRTLFRITSSVSNYLGGTDKTIYERIKSQSPASTGPGSDQEPEVLVSDTEPARVQDHEAKPVGSKAQDAEKAPLAVGAPYFLQSSCTDQETKGFADTHSMDEPMDVSDGEDHCPPGPMPARRVDDVVEKVVPNLLHLESVLPLSRDAGPHPLALPVPALPAPAPALEFDTAAPSELPGSSTTREFDVARDAAPTVPTALPDPDAQATAESVPPAMPLGDATPSHPSDTPRPNPSGRFRCRYCRDRFDDFEDRWEHETAAHDRIPGTIFDCPAECNYHGRELAHLVGHLRHKSQCCQFVLSVPRPFEARLCRDLSLAAWHHIKTVATQTLYGPKNAVPRNRRGRSPPLSPPRWPYGARATDRRRRPTSPEGPPRARSPRFRSPPGVPGAWSHRPRSSSPPGRAVRRSPSPPAWRHGWSRSRSRSRSPRTQGRRSVSGGWHDVHPDYRAPPTNLPPPPPVPHFAPPLDLAAAVPASGPALLMARHPLAPTALQVPVPSLLPPALPAPPPVQPVQPAPDVVTNVAGLLVNLFPAGLPPEMVSYLQWAAGMPPGGPLPPPPLPLPPAVPNAPPPVPTGMAMSPPPPPLPSMAWDRMLVPSPGQAGILPLVPTPSAPPAPDLLVSPPRPAAPDLLTVLSTVPGNAPTGSRVGASGDAGTAYTAQRDREDGTWQRADRVPDDSAPQTGSRNRSPPRGTVWGLMYGSGAERSRRGDSWRPK</sequence>
<feature type="compositionally biased region" description="Basic residues" evidence="1">
    <location>
        <begin position="1042"/>
        <end position="1052"/>
    </location>
</feature>
<feature type="compositionally biased region" description="Basic and acidic residues" evidence="1">
    <location>
        <begin position="1330"/>
        <end position="1341"/>
    </location>
</feature>
<feature type="region of interest" description="Disordered" evidence="1">
    <location>
        <begin position="234"/>
        <end position="260"/>
    </location>
</feature>
<dbReference type="InterPro" id="IPR013087">
    <property type="entry name" value="Znf_C2H2_type"/>
</dbReference>
<feature type="region of interest" description="Disordered" evidence="1">
    <location>
        <begin position="655"/>
        <end position="676"/>
    </location>
</feature>
<feature type="region of interest" description="Disordered" evidence="1">
    <location>
        <begin position="959"/>
        <end position="1087"/>
    </location>
</feature>
<accession>A0A0L0SSN0</accession>
<feature type="region of interest" description="Disordered" evidence="1">
    <location>
        <begin position="1"/>
        <end position="178"/>
    </location>
</feature>
<feature type="region of interest" description="Disordered" evidence="1">
    <location>
        <begin position="820"/>
        <end position="862"/>
    </location>
</feature>
<feature type="compositionally biased region" description="Polar residues" evidence="1">
    <location>
        <begin position="655"/>
        <end position="664"/>
    </location>
</feature>
<dbReference type="VEuPathDB" id="FungiDB:AMAG_19458"/>
<dbReference type="EMBL" id="GG745347">
    <property type="protein sequence ID" value="KNE65390.1"/>
    <property type="molecule type" value="Genomic_DNA"/>
</dbReference>
<feature type="compositionally biased region" description="Low complexity" evidence="1">
    <location>
        <begin position="608"/>
        <end position="629"/>
    </location>
</feature>
<name>A0A0L0SSN0_ALLM3</name>